<dbReference type="AlphaFoldDB" id="A0A2K1JM22"/>
<name>A0A2K1JM22_PHYPA</name>
<reference evidence="2 4" key="2">
    <citation type="journal article" date="2018" name="Plant J.">
        <title>The Physcomitrella patens chromosome-scale assembly reveals moss genome structure and evolution.</title>
        <authorList>
            <person name="Lang D."/>
            <person name="Ullrich K.K."/>
            <person name="Murat F."/>
            <person name="Fuchs J."/>
            <person name="Jenkins J."/>
            <person name="Haas F.B."/>
            <person name="Piednoel M."/>
            <person name="Gundlach H."/>
            <person name="Van Bel M."/>
            <person name="Meyberg R."/>
            <person name="Vives C."/>
            <person name="Morata J."/>
            <person name="Symeonidi A."/>
            <person name="Hiss M."/>
            <person name="Muchero W."/>
            <person name="Kamisugi Y."/>
            <person name="Saleh O."/>
            <person name="Blanc G."/>
            <person name="Decker E.L."/>
            <person name="van Gessel N."/>
            <person name="Grimwood J."/>
            <person name="Hayes R.D."/>
            <person name="Graham S.W."/>
            <person name="Gunter L.E."/>
            <person name="McDaniel S.F."/>
            <person name="Hoernstein S.N.W."/>
            <person name="Larsson A."/>
            <person name="Li F.W."/>
            <person name="Perroud P.F."/>
            <person name="Phillips J."/>
            <person name="Ranjan P."/>
            <person name="Rokshar D.S."/>
            <person name="Rothfels C.J."/>
            <person name="Schneider L."/>
            <person name="Shu S."/>
            <person name="Stevenson D.W."/>
            <person name="Thummler F."/>
            <person name="Tillich M."/>
            <person name="Villarreal Aguilar J.C."/>
            <person name="Widiez T."/>
            <person name="Wong G.K."/>
            <person name="Wymore A."/>
            <person name="Zhang Y."/>
            <person name="Zimmer A.D."/>
            <person name="Quatrano R.S."/>
            <person name="Mayer K.F.X."/>
            <person name="Goodstein D."/>
            <person name="Casacuberta J.M."/>
            <person name="Vandepoele K."/>
            <person name="Reski R."/>
            <person name="Cuming A.C."/>
            <person name="Tuskan G.A."/>
            <person name="Maumus F."/>
            <person name="Salse J."/>
            <person name="Schmutz J."/>
            <person name="Rensing S.A."/>
        </authorList>
    </citation>
    <scope>NUCLEOTIDE SEQUENCE [LARGE SCALE GENOMIC DNA]</scope>
    <source>
        <strain evidence="3 4">cv. Gransden 2004</strain>
    </source>
</reference>
<evidence type="ECO:0000313" key="2">
    <source>
        <dbReference type="EMBL" id="PNR42588.1"/>
    </source>
</evidence>
<accession>A0A2K1JM22</accession>
<proteinExistence type="predicted"/>
<evidence type="ECO:0000313" key="3">
    <source>
        <dbReference type="EnsemblPlants" id="PAC:32931018.CDS.1"/>
    </source>
</evidence>
<evidence type="ECO:0000313" key="4">
    <source>
        <dbReference type="Proteomes" id="UP000006727"/>
    </source>
</evidence>
<reference evidence="3" key="3">
    <citation type="submission" date="2020-12" db="UniProtKB">
        <authorList>
            <consortium name="EnsemblPlants"/>
        </authorList>
    </citation>
    <scope>IDENTIFICATION</scope>
</reference>
<feature type="compositionally biased region" description="Basic and acidic residues" evidence="1">
    <location>
        <begin position="56"/>
        <end position="69"/>
    </location>
</feature>
<dbReference type="Gramene" id="Pp3c13_15340V3.1">
    <property type="protein sequence ID" value="PAC:32931018.CDS.1"/>
    <property type="gene ID" value="Pp3c13_15340"/>
</dbReference>
<feature type="region of interest" description="Disordered" evidence="1">
    <location>
        <begin position="56"/>
        <end position="78"/>
    </location>
</feature>
<evidence type="ECO:0000256" key="1">
    <source>
        <dbReference type="SAM" id="MobiDB-lite"/>
    </source>
</evidence>
<dbReference type="EnsemblPlants" id="Pp3c13_15340V3.2">
    <property type="protein sequence ID" value="PAC:32931019.CDS.1"/>
    <property type="gene ID" value="Pp3c13_15340"/>
</dbReference>
<reference evidence="2 4" key="1">
    <citation type="journal article" date="2008" name="Science">
        <title>The Physcomitrella genome reveals evolutionary insights into the conquest of land by plants.</title>
        <authorList>
            <person name="Rensing S."/>
            <person name="Lang D."/>
            <person name="Zimmer A."/>
            <person name="Terry A."/>
            <person name="Salamov A."/>
            <person name="Shapiro H."/>
            <person name="Nishiyama T."/>
            <person name="Perroud P.-F."/>
            <person name="Lindquist E."/>
            <person name="Kamisugi Y."/>
            <person name="Tanahashi T."/>
            <person name="Sakakibara K."/>
            <person name="Fujita T."/>
            <person name="Oishi K."/>
            <person name="Shin-I T."/>
            <person name="Kuroki Y."/>
            <person name="Toyoda A."/>
            <person name="Suzuki Y."/>
            <person name="Hashimoto A."/>
            <person name="Yamaguchi K."/>
            <person name="Sugano A."/>
            <person name="Kohara Y."/>
            <person name="Fujiyama A."/>
            <person name="Anterola A."/>
            <person name="Aoki S."/>
            <person name="Ashton N."/>
            <person name="Barbazuk W.B."/>
            <person name="Barker E."/>
            <person name="Bennetzen J."/>
            <person name="Bezanilla M."/>
            <person name="Blankenship R."/>
            <person name="Cho S.H."/>
            <person name="Dutcher S."/>
            <person name="Estelle M."/>
            <person name="Fawcett J.A."/>
            <person name="Gundlach H."/>
            <person name="Hanada K."/>
            <person name="Heyl A."/>
            <person name="Hicks K.A."/>
            <person name="Hugh J."/>
            <person name="Lohr M."/>
            <person name="Mayer K."/>
            <person name="Melkozernov A."/>
            <person name="Murata T."/>
            <person name="Nelson D."/>
            <person name="Pils B."/>
            <person name="Prigge M."/>
            <person name="Reiss B."/>
            <person name="Renner T."/>
            <person name="Rombauts S."/>
            <person name="Rushton P."/>
            <person name="Sanderfoot A."/>
            <person name="Schween G."/>
            <person name="Shiu S.-H."/>
            <person name="Stueber K."/>
            <person name="Theodoulou F.L."/>
            <person name="Tu H."/>
            <person name="Van de Peer Y."/>
            <person name="Verrier P.J."/>
            <person name="Waters E."/>
            <person name="Wood A."/>
            <person name="Yang L."/>
            <person name="Cove D."/>
            <person name="Cuming A."/>
            <person name="Hasebe M."/>
            <person name="Lucas S."/>
            <person name="Mishler D.B."/>
            <person name="Reski R."/>
            <person name="Grigoriev I."/>
            <person name="Quatrano R.S."/>
            <person name="Boore J.L."/>
        </authorList>
    </citation>
    <scope>NUCLEOTIDE SEQUENCE [LARGE SCALE GENOMIC DNA]</scope>
    <source>
        <strain evidence="3 4">cv. Gransden 2004</strain>
    </source>
</reference>
<sequence>MDALEYMKVAGVENCKRRFQFYVRRCDWIAMNSCISGDSGKSILRLQLLSSDEIEPRFASEDSSKKNGESDIDIEDNMQKVKARVVKLSSVSGRSCKNQG</sequence>
<keyword evidence="4" id="KW-1185">Reference proteome</keyword>
<dbReference type="Gramene" id="Pp3c13_15340V3.2">
    <property type="protein sequence ID" value="PAC:32931019.CDS.1"/>
    <property type="gene ID" value="Pp3c13_15340"/>
</dbReference>
<dbReference type="Proteomes" id="UP000006727">
    <property type="component" value="Chromosome 13"/>
</dbReference>
<gene>
    <name evidence="2" type="ORF">PHYPA_017418</name>
</gene>
<dbReference type="InParanoid" id="A0A2K1JM22"/>
<organism evidence="2">
    <name type="scientific">Physcomitrium patens</name>
    <name type="common">Spreading-leaved earth moss</name>
    <name type="synonym">Physcomitrella patens</name>
    <dbReference type="NCBI Taxonomy" id="3218"/>
    <lineage>
        <taxon>Eukaryota</taxon>
        <taxon>Viridiplantae</taxon>
        <taxon>Streptophyta</taxon>
        <taxon>Embryophyta</taxon>
        <taxon>Bryophyta</taxon>
        <taxon>Bryophytina</taxon>
        <taxon>Bryopsida</taxon>
        <taxon>Funariidae</taxon>
        <taxon>Funariales</taxon>
        <taxon>Funariaceae</taxon>
        <taxon>Physcomitrium</taxon>
    </lineage>
</organism>
<dbReference type="EnsemblPlants" id="Pp3c13_15340V3.1">
    <property type="protein sequence ID" value="PAC:32931018.CDS.1"/>
    <property type="gene ID" value="Pp3c13_15340"/>
</dbReference>
<dbReference type="EMBL" id="ABEU02000013">
    <property type="protein sequence ID" value="PNR42588.1"/>
    <property type="molecule type" value="Genomic_DNA"/>
</dbReference>
<protein>
    <submittedName>
        <fullName evidence="2 3">Uncharacterized protein</fullName>
    </submittedName>
</protein>